<dbReference type="PANTHER" id="PTHR38590">
    <property type="entry name" value="BLL0828 PROTEIN"/>
    <property type="match status" value="1"/>
</dbReference>
<accession>K8PKH3</accession>
<dbReference type="EMBL" id="AGWX01000001">
    <property type="protein sequence ID" value="EKS41239.1"/>
    <property type="molecule type" value="Genomic_DNA"/>
</dbReference>
<dbReference type="Pfam" id="PF04480">
    <property type="entry name" value="DUF559"/>
    <property type="match status" value="1"/>
</dbReference>
<dbReference type="eggNOG" id="COG2852">
    <property type="taxonomic scope" value="Bacteria"/>
</dbReference>
<evidence type="ECO:0000256" key="1">
    <source>
        <dbReference type="SAM" id="MobiDB-lite"/>
    </source>
</evidence>
<evidence type="ECO:0000313" key="4">
    <source>
        <dbReference type="Proteomes" id="UP000001096"/>
    </source>
</evidence>
<evidence type="ECO:0000259" key="2">
    <source>
        <dbReference type="Pfam" id="PF04480"/>
    </source>
</evidence>
<dbReference type="InterPro" id="IPR047216">
    <property type="entry name" value="Endonuclease_DUF559_bact"/>
</dbReference>
<dbReference type="InterPro" id="IPR007569">
    <property type="entry name" value="DUF559"/>
</dbReference>
<keyword evidence="4" id="KW-1185">Reference proteome</keyword>
<organism evidence="3 4">
    <name type="scientific">Afipia broomeae ATCC 49717</name>
    <dbReference type="NCBI Taxonomy" id="883078"/>
    <lineage>
        <taxon>Bacteria</taxon>
        <taxon>Pseudomonadati</taxon>
        <taxon>Pseudomonadota</taxon>
        <taxon>Alphaproteobacteria</taxon>
        <taxon>Hyphomicrobiales</taxon>
        <taxon>Nitrobacteraceae</taxon>
        <taxon>Afipia</taxon>
    </lineage>
</organism>
<dbReference type="Proteomes" id="UP000001096">
    <property type="component" value="Unassembled WGS sequence"/>
</dbReference>
<evidence type="ECO:0000313" key="3">
    <source>
        <dbReference type="EMBL" id="EKS41239.1"/>
    </source>
</evidence>
<dbReference type="AlphaFoldDB" id="K8PKH3"/>
<dbReference type="HOGENOM" id="CLU_107928_0_0_5"/>
<dbReference type="Gene3D" id="3.40.960.10">
    <property type="entry name" value="VSR Endonuclease"/>
    <property type="match status" value="1"/>
</dbReference>
<gene>
    <name evidence="3" type="ORF">HMPREF9695_00331</name>
</gene>
<protein>
    <recommendedName>
        <fullName evidence="2">DUF559 domain-containing protein</fullName>
    </recommendedName>
</protein>
<dbReference type="InterPro" id="IPR011335">
    <property type="entry name" value="Restrct_endonuc-II-like"/>
</dbReference>
<dbReference type="PANTHER" id="PTHR38590:SF1">
    <property type="entry name" value="BLL0828 PROTEIN"/>
    <property type="match status" value="1"/>
</dbReference>
<dbReference type="SUPFAM" id="SSF52980">
    <property type="entry name" value="Restriction endonuclease-like"/>
    <property type="match status" value="1"/>
</dbReference>
<reference evidence="3 4" key="1">
    <citation type="submission" date="2012-04" db="EMBL/GenBank/DDBJ databases">
        <title>The Genome Sequence of Afipia broomeae ATCC 49717.</title>
        <authorList>
            <consortium name="The Broad Institute Genome Sequencing Platform"/>
            <person name="Earl A."/>
            <person name="Ward D."/>
            <person name="Feldgarden M."/>
            <person name="Gevers D."/>
            <person name="Huys G."/>
            <person name="Walker B."/>
            <person name="Young S.K."/>
            <person name="Zeng Q."/>
            <person name="Gargeya S."/>
            <person name="Fitzgerald M."/>
            <person name="Haas B."/>
            <person name="Abouelleil A."/>
            <person name="Alvarado L."/>
            <person name="Arachchi H.M."/>
            <person name="Berlin A."/>
            <person name="Chapman S.B."/>
            <person name="Goldberg J."/>
            <person name="Griggs A."/>
            <person name="Gujja S."/>
            <person name="Hansen M."/>
            <person name="Howarth C."/>
            <person name="Imamovic A."/>
            <person name="Larimer J."/>
            <person name="McCowen C."/>
            <person name="Montmayeur A."/>
            <person name="Murphy C."/>
            <person name="Neiman D."/>
            <person name="Pearson M."/>
            <person name="Priest M."/>
            <person name="Roberts A."/>
            <person name="Saif S."/>
            <person name="Shea T."/>
            <person name="Sisk P."/>
            <person name="Sykes S."/>
            <person name="Wortman J."/>
            <person name="Nusbaum C."/>
            <person name="Birren B."/>
        </authorList>
    </citation>
    <scope>NUCLEOTIDE SEQUENCE [LARGE SCALE GENOMIC DNA]</scope>
    <source>
        <strain evidence="3 4">ATCC 49717</strain>
    </source>
</reference>
<proteinExistence type="predicted"/>
<dbReference type="CDD" id="cd01038">
    <property type="entry name" value="Endonuclease_DUF559"/>
    <property type="match status" value="1"/>
</dbReference>
<name>K8PKH3_9BRAD</name>
<comment type="caution">
    <text evidence="3">The sequence shown here is derived from an EMBL/GenBank/DDBJ whole genome shotgun (WGS) entry which is preliminary data.</text>
</comment>
<feature type="region of interest" description="Disordered" evidence="1">
    <location>
        <begin position="136"/>
        <end position="165"/>
    </location>
</feature>
<sequence>MLPSPLRGGVGGGGPQALAYVLQSRTMDDRQRQFAHRMRAQPTEAERVLWHRLRHDIALSGSHFRRQALIGPFIADFASRRAKIVIELDGGQHAENAADMHRTRQIEERGYRVLRFWNHDVLSNIDGVLAAIQNALTPTPDPSPQGGGELLANPDPSPPQAGGGD</sequence>
<feature type="domain" description="DUF559" evidence="2">
    <location>
        <begin position="30"/>
        <end position="136"/>
    </location>
</feature>